<keyword evidence="1" id="KW-1015">Disulfide bond</keyword>
<dbReference type="InterPro" id="IPR036024">
    <property type="entry name" value="Somatomedin_B-like_dom_sf"/>
</dbReference>
<gene>
    <name evidence="3" type="ORF">Bpfe_005621</name>
</gene>
<name>A0AAD8C3I8_BIOPF</name>
<evidence type="ECO:0000313" key="4">
    <source>
        <dbReference type="Proteomes" id="UP001233172"/>
    </source>
</evidence>
<dbReference type="Pfam" id="PF01033">
    <property type="entry name" value="Somatomedin_B"/>
    <property type="match status" value="1"/>
</dbReference>
<dbReference type="AlphaFoldDB" id="A0AAD8C3I8"/>
<dbReference type="Proteomes" id="UP001233172">
    <property type="component" value="Unassembled WGS sequence"/>
</dbReference>
<comment type="caution">
    <text evidence="3">The sequence shown here is derived from an EMBL/GenBank/DDBJ whole genome shotgun (WGS) entry which is preliminary data.</text>
</comment>
<dbReference type="Gene3D" id="4.10.410.20">
    <property type="match status" value="1"/>
</dbReference>
<sequence>MQKKLRKEELKDSCQNICGKWQELPCSCDPKCLVFSNCCEDFDVECLEMAEESKSNYAGLLHSVVKYINNIFLITNFFKESLQNMNQNSDFEVLMSLSSEIIHQEEILTWETIGILFSVQKVVTKTYNVTPSVRLD</sequence>
<proteinExistence type="predicted"/>
<evidence type="ECO:0000259" key="2">
    <source>
        <dbReference type="PROSITE" id="PS50958"/>
    </source>
</evidence>
<dbReference type="SUPFAM" id="SSF90188">
    <property type="entry name" value="Somatomedin B domain"/>
    <property type="match status" value="1"/>
</dbReference>
<evidence type="ECO:0000313" key="3">
    <source>
        <dbReference type="EMBL" id="KAK0065063.1"/>
    </source>
</evidence>
<dbReference type="PROSITE" id="PS50958">
    <property type="entry name" value="SMB_2"/>
    <property type="match status" value="1"/>
</dbReference>
<keyword evidence="4" id="KW-1185">Reference proteome</keyword>
<organism evidence="3 4">
    <name type="scientific">Biomphalaria pfeifferi</name>
    <name type="common">Bloodfluke planorb</name>
    <name type="synonym">Freshwater snail</name>
    <dbReference type="NCBI Taxonomy" id="112525"/>
    <lineage>
        <taxon>Eukaryota</taxon>
        <taxon>Metazoa</taxon>
        <taxon>Spiralia</taxon>
        <taxon>Lophotrochozoa</taxon>
        <taxon>Mollusca</taxon>
        <taxon>Gastropoda</taxon>
        <taxon>Heterobranchia</taxon>
        <taxon>Euthyneura</taxon>
        <taxon>Panpulmonata</taxon>
        <taxon>Hygrophila</taxon>
        <taxon>Lymnaeoidea</taxon>
        <taxon>Planorbidae</taxon>
        <taxon>Biomphalaria</taxon>
    </lineage>
</organism>
<protein>
    <recommendedName>
        <fullName evidence="2">SMB domain-containing protein</fullName>
    </recommendedName>
</protein>
<dbReference type="InterPro" id="IPR001212">
    <property type="entry name" value="Somatomedin_B_dom"/>
</dbReference>
<reference evidence="3" key="2">
    <citation type="submission" date="2023-04" db="EMBL/GenBank/DDBJ databases">
        <authorList>
            <person name="Bu L."/>
            <person name="Lu L."/>
            <person name="Laidemitt M.R."/>
            <person name="Zhang S.M."/>
            <person name="Mutuku M."/>
            <person name="Mkoji G."/>
            <person name="Steinauer M."/>
            <person name="Loker E.S."/>
        </authorList>
    </citation>
    <scope>NUCLEOTIDE SEQUENCE</scope>
    <source>
        <strain evidence="3">KasaAsao</strain>
        <tissue evidence="3">Whole Snail</tissue>
    </source>
</reference>
<dbReference type="PROSITE" id="PS00524">
    <property type="entry name" value="SMB_1"/>
    <property type="match status" value="1"/>
</dbReference>
<reference evidence="3" key="1">
    <citation type="journal article" date="2023" name="PLoS Negl. Trop. Dis.">
        <title>A genome sequence for Biomphalaria pfeifferi, the major vector snail for the human-infecting parasite Schistosoma mansoni.</title>
        <authorList>
            <person name="Bu L."/>
            <person name="Lu L."/>
            <person name="Laidemitt M.R."/>
            <person name="Zhang S.M."/>
            <person name="Mutuku M."/>
            <person name="Mkoji G."/>
            <person name="Steinauer M."/>
            <person name="Loker E.S."/>
        </authorList>
    </citation>
    <scope>NUCLEOTIDE SEQUENCE</scope>
    <source>
        <strain evidence="3">KasaAsao</strain>
    </source>
</reference>
<evidence type="ECO:0000256" key="1">
    <source>
        <dbReference type="ARBA" id="ARBA00023157"/>
    </source>
</evidence>
<feature type="domain" description="SMB" evidence="2">
    <location>
        <begin position="10"/>
        <end position="50"/>
    </location>
</feature>
<dbReference type="EMBL" id="JASAOG010000015">
    <property type="protein sequence ID" value="KAK0065063.1"/>
    <property type="molecule type" value="Genomic_DNA"/>
</dbReference>
<accession>A0AAD8C3I8</accession>